<dbReference type="EMBL" id="JAVDTF010000001">
    <property type="protein sequence ID" value="MDR6782651.1"/>
    <property type="molecule type" value="Genomic_DNA"/>
</dbReference>
<dbReference type="Proteomes" id="UP001246858">
    <property type="component" value="Unassembled WGS sequence"/>
</dbReference>
<gene>
    <name evidence="1" type="ORF">J2X78_001203</name>
</gene>
<proteinExistence type="predicted"/>
<comment type="caution">
    <text evidence="1">The sequence shown here is derived from an EMBL/GenBank/DDBJ whole genome shotgun (WGS) entry which is preliminary data.</text>
</comment>
<evidence type="ECO:0000313" key="2">
    <source>
        <dbReference type="Proteomes" id="UP001246858"/>
    </source>
</evidence>
<organism evidence="1 2">
    <name type="scientific">Pedobacter africanus</name>
    <dbReference type="NCBI Taxonomy" id="151894"/>
    <lineage>
        <taxon>Bacteria</taxon>
        <taxon>Pseudomonadati</taxon>
        <taxon>Bacteroidota</taxon>
        <taxon>Sphingobacteriia</taxon>
        <taxon>Sphingobacteriales</taxon>
        <taxon>Sphingobacteriaceae</taxon>
        <taxon>Pedobacter</taxon>
    </lineage>
</organism>
<evidence type="ECO:0000313" key="1">
    <source>
        <dbReference type="EMBL" id="MDR6782651.1"/>
    </source>
</evidence>
<accession>A0ACC6KTW6</accession>
<keyword evidence="2" id="KW-1185">Reference proteome</keyword>
<keyword evidence="1" id="KW-0413">Isomerase</keyword>
<reference evidence="1" key="1">
    <citation type="submission" date="2023-07" db="EMBL/GenBank/DDBJ databases">
        <title>Sorghum-associated microbial communities from plants grown in Nebraska, USA.</title>
        <authorList>
            <person name="Schachtman D."/>
        </authorList>
    </citation>
    <scope>NUCLEOTIDE SEQUENCE</scope>
    <source>
        <strain evidence="1">2697</strain>
    </source>
</reference>
<name>A0ACC6KTW6_9SPHI</name>
<protein>
    <submittedName>
        <fullName evidence="1">Thiol-disulfide isomerase/thioredoxin</fullName>
    </submittedName>
</protein>
<sequence>MRKVLMMLILCASTGIASGQKKAGSVDSTAQEIVFQDTWKRQQLFKKTDLKTIPANELLKQFNEISDHSIALLKANKEKLSPAFYEKQLIDFVYHKKNNAMGIPFMLQGLGKRKLSTVIPDGYWNLDKGVKMDEQLLSNQTYVIFITRKYVDFLRLKAMAARGETDSILPAEEKTNLQYQLIEKHFSGKNRSIALRKNFETASYGAKDMQMYKPLLDKYLTQYATAEDARETLLIFEKFTRVKTGKEPPFFTLKNQDGKDVTLKDFAGKVVYMDFWSSGCGPCRYEMKNGSPKLHASFKDNKEVVFLYISIDDSADLWKKAIADDKIEGIHLLSPGGFKSPVAEAFNIMGIPRYIIIGRDGKIFDDDAPRPSQDITPARINEALRREENNS</sequence>